<dbReference type="AlphaFoldDB" id="A0A0E1VQA8"/>
<reference evidence="1" key="1">
    <citation type="submission" date="2009-05" db="EMBL/GenBank/DDBJ databases">
        <authorList>
            <person name="Harkins D.M."/>
            <person name="DeShazer D."/>
            <person name="Woods D.E."/>
            <person name="Brinkac L.M."/>
            <person name="Brown K.A."/>
            <person name="Hung G.C."/>
            <person name="Tuanyok A."/>
            <person name="Zhang B."/>
            <person name="Nierman W.C."/>
        </authorList>
    </citation>
    <scope>NUCLEOTIDE SEQUENCE [LARGE SCALE GENOMIC DNA]</scope>
    <source>
        <strain evidence="1">1710a</strain>
    </source>
</reference>
<name>A0A0E1VQA8_BURPE</name>
<proteinExistence type="predicted"/>
<dbReference type="HOGENOM" id="CLU_2407656_0_0_4"/>
<gene>
    <name evidence="1" type="ORF">BURPS1710A_A2272</name>
</gene>
<organism evidence="1">
    <name type="scientific">Burkholderia pseudomallei 1710a</name>
    <dbReference type="NCBI Taxonomy" id="320371"/>
    <lineage>
        <taxon>Bacteria</taxon>
        <taxon>Pseudomonadati</taxon>
        <taxon>Pseudomonadota</taxon>
        <taxon>Betaproteobacteria</taxon>
        <taxon>Burkholderiales</taxon>
        <taxon>Burkholderiaceae</taxon>
        <taxon>Burkholderia</taxon>
        <taxon>pseudomallei group</taxon>
    </lineage>
</organism>
<evidence type="ECO:0000313" key="1">
    <source>
        <dbReference type="EMBL" id="EET03045.1"/>
    </source>
</evidence>
<dbReference type="EMBL" id="CM000833">
    <property type="protein sequence ID" value="EET03045.1"/>
    <property type="molecule type" value="Genomic_DNA"/>
</dbReference>
<accession>A0A0E1VQA8</accession>
<dbReference type="Proteomes" id="UP000001812">
    <property type="component" value="Chromosome II"/>
</dbReference>
<sequence>MFARPHRLFDCLGAHCARRAPSAARWPGCLRQWPCDRNTRRSRFLFPEAAIVAADPAFACRRRVADAFTSSRLPFSAKDPIAHMDEYDELLR</sequence>
<protein>
    <submittedName>
        <fullName evidence="1">Transcriptional regulator, GntR family</fullName>
    </submittedName>
</protein>